<dbReference type="EMBL" id="CP009509">
    <property type="protein sequence ID" value="AKB39018.1"/>
    <property type="molecule type" value="Genomic_DNA"/>
</dbReference>
<name>A0A0E3PU10_METMZ</name>
<proteinExistence type="predicted"/>
<gene>
    <name evidence="1" type="ORF">MSMAW_0027</name>
</gene>
<dbReference type="AlphaFoldDB" id="A0A0E3PU10"/>
<sequence>MYPGRKEDGIFLYIINIDYLLQIISHFCPNRDRLSIFHI</sequence>
<evidence type="ECO:0000313" key="2">
    <source>
        <dbReference type="Proteomes" id="UP000033058"/>
    </source>
</evidence>
<organism evidence="1 2">
    <name type="scientific">Methanosarcina mazei WWM610</name>
    <dbReference type="NCBI Taxonomy" id="1434117"/>
    <lineage>
        <taxon>Archaea</taxon>
        <taxon>Methanobacteriati</taxon>
        <taxon>Methanobacteriota</taxon>
        <taxon>Stenosarchaea group</taxon>
        <taxon>Methanomicrobia</taxon>
        <taxon>Methanosarcinales</taxon>
        <taxon>Methanosarcinaceae</taxon>
        <taxon>Methanosarcina</taxon>
    </lineage>
</organism>
<accession>A0A0E3PU10</accession>
<reference evidence="1 2" key="1">
    <citation type="submission" date="2014-07" db="EMBL/GenBank/DDBJ databases">
        <title>Methanogenic archaea and the global carbon cycle.</title>
        <authorList>
            <person name="Henriksen J.R."/>
            <person name="Luke J."/>
            <person name="Reinhart S."/>
            <person name="Benedict M.N."/>
            <person name="Youngblut N.D."/>
            <person name="Metcalf M.E."/>
            <person name="Whitaker R.J."/>
            <person name="Metcalf W.W."/>
        </authorList>
    </citation>
    <scope>NUCLEOTIDE SEQUENCE [LARGE SCALE GENOMIC DNA]</scope>
    <source>
        <strain evidence="1 2">WWM610</strain>
    </source>
</reference>
<dbReference type="Proteomes" id="UP000033058">
    <property type="component" value="Chromosome"/>
</dbReference>
<dbReference type="HOGENOM" id="CLU_3302761_0_0_2"/>
<dbReference type="PATRIC" id="fig|1434117.4.peg.33"/>
<protein>
    <submittedName>
        <fullName evidence="1">FAD/FMN-containing dehydrogenase</fullName>
    </submittedName>
</protein>
<evidence type="ECO:0000313" key="1">
    <source>
        <dbReference type="EMBL" id="AKB39018.1"/>
    </source>
</evidence>